<comment type="caution">
    <text evidence="2">The sequence shown here is derived from an EMBL/GenBank/DDBJ whole genome shotgun (WGS) entry which is preliminary data.</text>
</comment>
<sequence>MKGKSGDEATSTKVPRLFLEMSWLRPFVRHRQTVSNMPSFEKVGSDDSLQMVVAEELSPSTAPPSSSTGSTSDSEEDEQSSTISLDDFGSSVLPRSSTPCKAATNSVMQPSLSSPPPVPCNKRKRKRDSADDGIGQLLSFLEKDKTDSFDRYAQIVADFMRKLPPRHCAIFKKRIQDIMFDTEMQLLDEQDNGTTH</sequence>
<protein>
    <recommendedName>
        <fullName evidence="4">BESS domain-containing protein</fullName>
    </recommendedName>
</protein>
<feature type="compositionally biased region" description="Low complexity" evidence="1">
    <location>
        <begin position="55"/>
        <end position="72"/>
    </location>
</feature>
<reference evidence="2" key="1">
    <citation type="submission" date="2023-08" db="EMBL/GenBank/DDBJ databases">
        <title>Chromosome-level Genome Assembly of mud carp (Cirrhinus molitorella).</title>
        <authorList>
            <person name="Liu H."/>
        </authorList>
    </citation>
    <scope>NUCLEOTIDE SEQUENCE</scope>
    <source>
        <strain evidence="2">Prfri</strain>
        <tissue evidence="2">Muscle</tissue>
    </source>
</reference>
<proteinExistence type="predicted"/>
<name>A0AA88PYN2_9TELE</name>
<feature type="compositionally biased region" description="Polar residues" evidence="1">
    <location>
        <begin position="93"/>
        <end position="112"/>
    </location>
</feature>
<dbReference type="AlphaFoldDB" id="A0AA88PYN2"/>
<evidence type="ECO:0008006" key="4">
    <source>
        <dbReference type="Google" id="ProtNLM"/>
    </source>
</evidence>
<feature type="region of interest" description="Disordered" evidence="1">
    <location>
        <begin position="38"/>
        <end position="131"/>
    </location>
</feature>
<dbReference type="EMBL" id="JAUYZG010000004">
    <property type="protein sequence ID" value="KAK2908871.1"/>
    <property type="molecule type" value="Genomic_DNA"/>
</dbReference>
<gene>
    <name evidence="2" type="ORF">Q8A67_004708</name>
</gene>
<evidence type="ECO:0000313" key="3">
    <source>
        <dbReference type="Proteomes" id="UP001187343"/>
    </source>
</evidence>
<keyword evidence="3" id="KW-1185">Reference proteome</keyword>
<evidence type="ECO:0000313" key="2">
    <source>
        <dbReference type="EMBL" id="KAK2908871.1"/>
    </source>
</evidence>
<accession>A0AA88PYN2</accession>
<organism evidence="2 3">
    <name type="scientific">Cirrhinus molitorella</name>
    <name type="common">mud carp</name>
    <dbReference type="NCBI Taxonomy" id="172907"/>
    <lineage>
        <taxon>Eukaryota</taxon>
        <taxon>Metazoa</taxon>
        <taxon>Chordata</taxon>
        <taxon>Craniata</taxon>
        <taxon>Vertebrata</taxon>
        <taxon>Euteleostomi</taxon>
        <taxon>Actinopterygii</taxon>
        <taxon>Neopterygii</taxon>
        <taxon>Teleostei</taxon>
        <taxon>Ostariophysi</taxon>
        <taxon>Cypriniformes</taxon>
        <taxon>Cyprinidae</taxon>
        <taxon>Labeoninae</taxon>
        <taxon>Labeonini</taxon>
        <taxon>Cirrhinus</taxon>
    </lineage>
</organism>
<evidence type="ECO:0000256" key="1">
    <source>
        <dbReference type="SAM" id="MobiDB-lite"/>
    </source>
</evidence>
<dbReference type="Proteomes" id="UP001187343">
    <property type="component" value="Unassembled WGS sequence"/>
</dbReference>